<feature type="transmembrane region" description="Helical" evidence="5">
    <location>
        <begin position="82"/>
        <end position="101"/>
    </location>
</feature>
<evidence type="ECO:0000256" key="1">
    <source>
        <dbReference type="ARBA" id="ARBA00004370"/>
    </source>
</evidence>
<sequence>MDLSQLAESTITWRQVLFAVIALIAGWVGAYFAGKGMSAVLGRVPNLPDGVRTFVTRFTRSLLILLGIGVALAFLGANVQPLIAILLAVGVIVVLVLRGVADNFAASVLIQTRRPVVAGDEIMVEGPDGEPIIGTVVDLNSRTVILITVDGRTVHVPNAKLLADALVNHTRSGSRRSEVQVRVELGGRADAADHVLERARDAAASVGGIDRERVQTVVQSISPGRVIARLQYWHDPAVGVRATSDVVLAVSAAFVAEGLPATVTSTPGLPPLVPPDGF</sequence>
<dbReference type="SUPFAM" id="SSF50182">
    <property type="entry name" value="Sm-like ribonucleoproteins"/>
    <property type="match status" value="1"/>
</dbReference>
<keyword evidence="3 5" id="KW-1133">Transmembrane helix</keyword>
<dbReference type="InterPro" id="IPR010920">
    <property type="entry name" value="LSM_dom_sf"/>
</dbReference>
<dbReference type="EMBL" id="BAAAMK010000004">
    <property type="protein sequence ID" value="GAA1958333.1"/>
    <property type="molecule type" value="Genomic_DNA"/>
</dbReference>
<organism evidence="7 8">
    <name type="scientific">Agromyces allii</name>
    <dbReference type="NCBI Taxonomy" id="393607"/>
    <lineage>
        <taxon>Bacteria</taxon>
        <taxon>Bacillati</taxon>
        <taxon>Actinomycetota</taxon>
        <taxon>Actinomycetes</taxon>
        <taxon>Micrococcales</taxon>
        <taxon>Microbacteriaceae</taxon>
        <taxon>Agromyces</taxon>
    </lineage>
</organism>
<proteinExistence type="predicted"/>
<accession>A0ABN2QUJ3</accession>
<protein>
    <recommendedName>
        <fullName evidence="6">Mechanosensitive ion channel MscS domain-containing protein</fullName>
    </recommendedName>
</protein>
<evidence type="ECO:0000256" key="3">
    <source>
        <dbReference type="ARBA" id="ARBA00022989"/>
    </source>
</evidence>
<dbReference type="InterPro" id="IPR006686">
    <property type="entry name" value="MscS_channel_CS"/>
</dbReference>
<gene>
    <name evidence="7" type="ORF">GCM10009717_26030</name>
</gene>
<evidence type="ECO:0000256" key="2">
    <source>
        <dbReference type="ARBA" id="ARBA00022692"/>
    </source>
</evidence>
<dbReference type="InterPro" id="IPR006685">
    <property type="entry name" value="MscS_channel_2nd"/>
</dbReference>
<dbReference type="PANTHER" id="PTHR30221">
    <property type="entry name" value="SMALL-CONDUCTANCE MECHANOSENSITIVE CHANNEL"/>
    <property type="match status" value="1"/>
</dbReference>
<dbReference type="Gene3D" id="1.10.287.1260">
    <property type="match status" value="1"/>
</dbReference>
<evidence type="ECO:0000256" key="4">
    <source>
        <dbReference type="ARBA" id="ARBA00023136"/>
    </source>
</evidence>
<dbReference type="RefSeq" id="WP_157414058.1">
    <property type="nucleotide sequence ID" value="NZ_BAAAMK010000004.1"/>
</dbReference>
<dbReference type="PANTHER" id="PTHR30221:SF1">
    <property type="entry name" value="SMALL-CONDUCTANCE MECHANOSENSITIVE CHANNEL"/>
    <property type="match status" value="1"/>
</dbReference>
<evidence type="ECO:0000256" key="5">
    <source>
        <dbReference type="SAM" id="Phobius"/>
    </source>
</evidence>
<name>A0ABN2QUJ3_9MICO</name>
<feature type="transmembrane region" description="Helical" evidence="5">
    <location>
        <begin position="12"/>
        <end position="33"/>
    </location>
</feature>
<keyword evidence="8" id="KW-1185">Reference proteome</keyword>
<evidence type="ECO:0000313" key="7">
    <source>
        <dbReference type="EMBL" id="GAA1958333.1"/>
    </source>
</evidence>
<feature type="transmembrane region" description="Helical" evidence="5">
    <location>
        <begin position="54"/>
        <end position="76"/>
    </location>
</feature>
<evidence type="ECO:0000313" key="8">
    <source>
        <dbReference type="Proteomes" id="UP001499954"/>
    </source>
</evidence>
<dbReference type="InterPro" id="IPR045275">
    <property type="entry name" value="MscS_archaea/bacteria_type"/>
</dbReference>
<dbReference type="Pfam" id="PF00924">
    <property type="entry name" value="MS_channel_2nd"/>
    <property type="match status" value="1"/>
</dbReference>
<evidence type="ECO:0000259" key="6">
    <source>
        <dbReference type="Pfam" id="PF00924"/>
    </source>
</evidence>
<feature type="domain" description="Mechanosensitive ion channel MscS" evidence="6">
    <location>
        <begin position="100"/>
        <end position="171"/>
    </location>
</feature>
<dbReference type="Gene3D" id="2.30.30.60">
    <property type="match status" value="1"/>
</dbReference>
<keyword evidence="4 5" id="KW-0472">Membrane</keyword>
<dbReference type="Proteomes" id="UP001499954">
    <property type="component" value="Unassembled WGS sequence"/>
</dbReference>
<comment type="subcellular location">
    <subcellularLocation>
        <location evidence="1">Membrane</location>
    </subcellularLocation>
</comment>
<reference evidence="7 8" key="1">
    <citation type="journal article" date="2019" name="Int. J. Syst. Evol. Microbiol.">
        <title>The Global Catalogue of Microorganisms (GCM) 10K type strain sequencing project: providing services to taxonomists for standard genome sequencing and annotation.</title>
        <authorList>
            <consortium name="The Broad Institute Genomics Platform"/>
            <consortium name="The Broad Institute Genome Sequencing Center for Infectious Disease"/>
            <person name="Wu L."/>
            <person name="Ma J."/>
        </authorList>
    </citation>
    <scope>NUCLEOTIDE SEQUENCE [LARGE SCALE GENOMIC DNA]</scope>
    <source>
        <strain evidence="7 8">JCM 13584</strain>
    </source>
</reference>
<dbReference type="PROSITE" id="PS01246">
    <property type="entry name" value="UPF0003"/>
    <property type="match status" value="1"/>
</dbReference>
<comment type="caution">
    <text evidence="7">The sequence shown here is derived from an EMBL/GenBank/DDBJ whole genome shotgun (WGS) entry which is preliminary data.</text>
</comment>
<keyword evidence="2 5" id="KW-0812">Transmembrane</keyword>
<dbReference type="InterPro" id="IPR023408">
    <property type="entry name" value="MscS_beta-dom_sf"/>
</dbReference>